<accession>A0AAP4BBU2</accession>
<name>A0AAP4BBU2_9FIRM</name>
<proteinExistence type="predicted"/>
<dbReference type="Proteomes" id="UP001300383">
    <property type="component" value="Unassembled WGS sequence"/>
</dbReference>
<sequence length="67" mass="7688">MENLEIDWDNKCKEREPVKTYGYSEMHSEQSGSRLQEKSRTSSGNLVQVLLAIQTVWTAFLPSRGQV</sequence>
<protein>
    <submittedName>
        <fullName evidence="1">Uncharacterized protein</fullName>
    </submittedName>
</protein>
<dbReference type="EMBL" id="JASGBQ010000010">
    <property type="protein sequence ID" value="MDI9242303.1"/>
    <property type="molecule type" value="Genomic_DNA"/>
</dbReference>
<comment type="caution">
    <text evidence="1">The sequence shown here is derived from an EMBL/GenBank/DDBJ whole genome shotgun (WGS) entry which is preliminary data.</text>
</comment>
<keyword evidence="2" id="KW-1185">Reference proteome</keyword>
<organism evidence="1 2">
    <name type="scientific">Fusibacillus kribbianus</name>
    <dbReference type="NCBI Taxonomy" id="3044208"/>
    <lineage>
        <taxon>Bacteria</taxon>
        <taxon>Bacillati</taxon>
        <taxon>Bacillota</taxon>
        <taxon>Clostridia</taxon>
        <taxon>Lachnospirales</taxon>
        <taxon>Lachnospiraceae</taxon>
        <taxon>Fusibacillus</taxon>
    </lineage>
</organism>
<evidence type="ECO:0000313" key="2">
    <source>
        <dbReference type="Proteomes" id="UP001300383"/>
    </source>
</evidence>
<gene>
    <name evidence="1" type="ORF">QJ036_07445</name>
</gene>
<evidence type="ECO:0000313" key="1">
    <source>
        <dbReference type="EMBL" id="MDI9242303.1"/>
    </source>
</evidence>
<dbReference type="AlphaFoldDB" id="A0AAP4BBU2"/>
<reference evidence="1 2" key="1">
    <citation type="submission" date="2023-05" db="EMBL/GenBank/DDBJ databases">
        <title>[ruminococcus] sp. nov., isolated from a pig farm feces dump.</title>
        <authorList>
            <person name="Chang Y.-H."/>
        </authorList>
    </citation>
    <scope>NUCLEOTIDE SEQUENCE [LARGE SCALE GENOMIC DNA]</scope>
    <source>
        <strain evidence="1 2">YH-rum2234</strain>
    </source>
</reference>